<gene>
    <name evidence="2" type="ORF">THAOC_17502</name>
</gene>
<dbReference type="InterPro" id="IPR011990">
    <property type="entry name" value="TPR-like_helical_dom_sf"/>
</dbReference>
<dbReference type="SUPFAM" id="SSF81901">
    <property type="entry name" value="HCP-like"/>
    <property type="match status" value="1"/>
</dbReference>
<organism evidence="2 3">
    <name type="scientific">Thalassiosira oceanica</name>
    <name type="common">Marine diatom</name>
    <dbReference type="NCBI Taxonomy" id="159749"/>
    <lineage>
        <taxon>Eukaryota</taxon>
        <taxon>Sar</taxon>
        <taxon>Stramenopiles</taxon>
        <taxon>Ochrophyta</taxon>
        <taxon>Bacillariophyta</taxon>
        <taxon>Coscinodiscophyceae</taxon>
        <taxon>Thalassiosirophycidae</taxon>
        <taxon>Thalassiosirales</taxon>
        <taxon>Thalassiosiraceae</taxon>
        <taxon>Thalassiosira</taxon>
    </lineage>
</organism>
<dbReference type="PANTHER" id="PTHR46430">
    <property type="entry name" value="PROTEIN SKT5-RELATED"/>
    <property type="match status" value="1"/>
</dbReference>
<dbReference type="Gene3D" id="1.25.40.10">
    <property type="entry name" value="Tetratricopeptide repeat domain"/>
    <property type="match status" value="1"/>
</dbReference>
<protein>
    <submittedName>
        <fullName evidence="2">Uncharacterized protein</fullName>
    </submittedName>
</protein>
<evidence type="ECO:0000256" key="1">
    <source>
        <dbReference type="ARBA" id="ARBA00022737"/>
    </source>
</evidence>
<name>K0SAD1_THAOC</name>
<comment type="caution">
    <text evidence="2">The sequence shown here is derived from an EMBL/GenBank/DDBJ whole genome shotgun (WGS) entry which is preliminary data.</text>
</comment>
<dbReference type="EMBL" id="AGNL01019311">
    <property type="protein sequence ID" value="EJK61924.1"/>
    <property type="molecule type" value="Genomic_DNA"/>
</dbReference>
<dbReference type="AlphaFoldDB" id="K0SAD1"/>
<evidence type="ECO:0000313" key="2">
    <source>
        <dbReference type="EMBL" id="EJK61924.1"/>
    </source>
</evidence>
<sequence>MSEEGDDTEQDLLGGIATRRVVIDNLPIDLDASKRAPYEKKLGQLELKYQLAMEKTRLPLALTAFEEMHGALYSEPRPLLAGDKLAGQQAMTLAKRGVAWAQSDVSRFMIRGIKGFEKQEKAGLKWLNKSAAQDYPPALYELSRLHLNGLKSLVRKSQEKANELLLKSANLGFALANSTLAICYIKGAKGFEKNPDEAYFRASVAFALDGADGQAAEILGYLHCNEDIPEPSPYLACYYTNIAANGTSMDPRVTCTAKVAPAIDRTFARRPLSISRIQYVASCVLLVEEIARPRIPLRA</sequence>
<evidence type="ECO:0000313" key="3">
    <source>
        <dbReference type="Proteomes" id="UP000266841"/>
    </source>
</evidence>
<keyword evidence="3" id="KW-1185">Reference proteome</keyword>
<accession>K0SAD1</accession>
<dbReference type="PANTHER" id="PTHR46430:SF1">
    <property type="entry name" value="CHITIN SYNTHASE REGULATOR SKT5-RELATED"/>
    <property type="match status" value="1"/>
</dbReference>
<proteinExistence type="predicted"/>
<keyword evidence="1" id="KW-0677">Repeat</keyword>
<dbReference type="Pfam" id="PF08238">
    <property type="entry name" value="Sel1"/>
    <property type="match status" value="4"/>
</dbReference>
<dbReference type="InterPro" id="IPR006597">
    <property type="entry name" value="Sel1-like"/>
</dbReference>
<dbReference type="InterPro" id="IPR051726">
    <property type="entry name" value="Chitin_Synth_Reg"/>
</dbReference>
<reference evidence="2 3" key="1">
    <citation type="journal article" date="2012" name="Genome Biol.">
        <title>Genome and low-iron response of an oceanic diatom adapted to chronic iron limitation.</title>
        <authorList>
            <person name="Lommer M."/>
            <person name="Specht M."/>
            <person name="Roy A.S."/>
            <person name="Kraemer L."/>
            <person name="Andreson R."/>
            <person name="Gutowska M.A."/>
            <person name="Wolf J."/>
            <person name="Bergner S.V."/>
            <person name="Schilhabel M.B."/>
            <person name="Klostermeier U.C."/>
            <person name="Beiko R.G."/>
            <person name="Rosenstiel P."/>
            <person name="Hippler M."/>
            <person name="Laroche J."/>
        </authorList>
    </citation>
    <scope>NUCLEOTIDE SEQUENCE [LARGE SCALE GENOMIC DNA]</scope>
    <source>
        <strain evidence="2 3">CCMP1005</strain>
    </source>
</reference>
<dbReference type="SMART" id="SM00671">
    <property type="entry name" value="SEL1"/>
    <property type="match status" value="4"/>
</dbReference>
<dbReference type="Proteomes" id="UP000266841">
    <property type="component" value="Unassembled WGS sequence"/>
</dbReference>